<proteinExistence type="predicted"/>
<gene>
    <name evidence="1" type="ORF">SAMN04487860_11080</name>
</gene>
<dbReference type="Proteomes" id="UP000184394">
    <property type="component" value="Unassembled WGS sequence"/>
</dbReference>
<evidence type="ECO:0000313" key="2">
    <source>
        <dbReference type="Proteomes" id="UP000184394"/>
    </source>
</evidence>
<organism evidence="1 2">
    <name type="scientific">Ruminococcus flavefaciens</name>
    <dbReference type="NCBI Taxonomy" id="1265"/>
    <lineage>
        <taxon>Bacteria</taxon>
        <taxon>Bacillati</taxon>
        <taxon>Bacillota</taxon>
        <taxon>Clostridia</taxon>
        <taxon>Eubacteriales</taxon>
        <taxon>Oscillospiraceae</taxon>
        <taxon>Ruminococcus</taxon>
    </lineage>
</organism>
<dbReference type="OrthoDB" id="1821614at2"/>
<name>A0A1M7KVR1_RUMFL</name>
<evidence type="ECO:0000313" key="1">
    <source>
        <dbReference type="EMBL" id="SHM69705.1"/>
    </source>
</evidence>
<protein>
    <submittedName>
        <fullName evidence="1">Uncharacterized protein</fullName>
    </submittedName>
</protein>
<dbReference type="RefSeq" id="WP_072951471.1">
    <property type="nucleotide sequence ID" value="NZ_FRCT01000010.1"/>
</dbReference>
<dbReference type="AlphaFoldDB" id="A0A1M7KVR1"/>
<sequence>MKKFIIILTSVIIVLGAALFGVYFYNTNPSEKYELESFSFKVPNGFKRTDYKEDYMYTFQCFDEDINIESVNLNCTPELLNEFISDTSEEKSVKLEKLKGYLYEGYCFTSEKTDSGEKEVTFRYALGTDTHFLFLDCSCSPLKAKIIKPAIEKIAKTAKYTSDFRLADKPDVYDYDLVSVNTGSKYECKEMTSVVKSDGIFCILERYVEADTSEKMLFPYLTINIFDDGSSPAERADEGYNKKLENEDKYTALTRDQKDMFGFKCEHFRYESKSDNIPDSKPVCRDYYYFSKDKYTYAINVIYHKDSDEADLKEMFDGIKIK</sequence>
<accession>A0A1M7KVR1</accession>
<dbReference type="EMBL" id="FRCT01000010">
    <property type="protein sequence ID" value="SHM69705.1"/>
    <property type="molecule type" value="Genomic_DNA"/>
</dbReference>
<reference evidence="1 2" key="1">
    <citation type="submission" date="2016-11" db="EMBL/GenBank/DDBJ databases">
        <authorList>
            <person name="Jaros S."/>
            <person name="Januszkiewicz K."/>
            <person name="Wedrychowicz H."/>
        </authorList>
    </citation>
    <scope>NUCLEOTIDE SEQUENCE [LARGE SCALE GENOMIC DNA]</scope>
    <source>
        <strain evidence="1 2">Y1</strain>
    </source>
</reference>